<sequence length="87" mass="9587">MAKILAKNLTNKRVMLTDGSELGFASNVVMDIHSGSLLYLLVKPAIMVDTSKYKTQDNYILIPFEAVRAAKDYAIVDKKIVQGNGIN</sequence>
<feature type="domain" description="PRC-barrel" evidence="1">
    <location>
        <begin position="4"/>
        <end position="77"/>
    </location>
</feature>
<dbReference type="OrthoDB" id="85079at2157"/>
<dbReference type="PANTHER" id="PTHR38137">
    <property type="entry name" value="PRC-BARREL DOMAIN PROTEIN"/>
    <property type="match status" value="1"/>
</dbReference>
<dbReference type="InterPro" id="IPR011033">
    <property type="entry name" value="PRC_barrel-like_sf"/>
</dbReference>
<evidence type="ECO:0000313" key="2">
    <source>
        <dbReference type="EMBL" id="KCZ71218.1"/>
    </source>
</evidence>
<name>A0A062V3L0_9EURY</name>
<keyword evidence="3" id="KW-1185">Reference proteome</keyword>
<accession>A0A062V3L0</accession>
<dbReference type="Gene3D" id="2.30.30.240">
    <property type="entry name" value="PRC-barrel domain"/>
    <property type="match status" value="1"/>
</dbReference>
<evidence type="ECO:0000259" key="1">
    <source>
        <dbReference type="Pfam" id="PF05239"/>
    </source>
</evidence>
<dbReference type="EMBL" id="JMIY01000007">
    <property type="protein sequence ID" value="KCZ71218.1"/>
    <property type="molecule type" value="Genomic_DNA"/>
</dbReference>
<dbReference type="AlphaFoldDB" id="A0A062V3L0"/>
<gene>
    <name evidence="2" type="ORF">ANME2D_03253</name>
</gene>
<dbReference type="InterPro" id="IPR027275">
    <property type="entry name" value="PRC-brl_dom"/>
</dbReference>
<dbReference type="PANTHER" id="PTHR38137:SF2">
    <property type="entry name" value="PRC-BARREL DOMAIN-CONTAINING PROTEIN"/>
    <property type="match status" value="1"/>
</dbReference>
<organism evidence="2 3">
    <name type="scientific">Candidatus Methanoperedens nitratireducens</name>
    <dbReference type="NCBI Taxonomy" id="1392998"/>
    <lineage>
        <taxon>Archaea</taxon>
        <taxon>Methanobacteriati</taxon>
        <taxon>Methanobacteriota</taxon>
        <taxon>Stenosarchaea group</taxon>
        <taxon>Methanomicrobia</taxon>
        <taxon>Methanosarcinales</taxon>
        <taxon>ANME-2 cluster</taxon>
        <taxon>Candidatus Methanoperedentaceae</taxon>
        <taxon>Candidatus Methanoperedens</taxon>
    </lineage>
</organism>
<dbReference type="Pfam" id="PF05239">
    <property type="entry name" value="PRC"/>
    <property type="match status" value="1"/>
</dbReference>
<comment type="caution">
    <text evidence="2">The sequence shown here is derived from an EMBL/GenBank/DDBJ whole genome shotgun (WGS) entry which is preliminary data.</text>
</comment>
<proteinExistence type="predicted"/>
<protein>
    <recommendedName>
        <fullName evidence="1">PRC-barrel domain-containing protein</fullName>
    </recommendedName>
</protein>
<dbReference type="SUPFAM" id="SSF50346">
    <property type="entry name" value="PRC-barrel domain"/>
    <property type="match status" value="1"/>
</dbReference>
<evidence type="ECO:0000313" key="3">
    <source>
        <dbReference type="Proteomes" id="UP000027153"/>
    </source>
</evidence>
<dbReference type="RefSeq" id="WP_048093508.1">
    <property type="nucleotide sequence ID" value="NZ_JMIY01000007.1"/>
</dbReference>
<reference evidence="2 3" key="1">
    <citation type="journal article" date="2013" name="Nature">
        <title>Anaerobic oxidation of methane coupled to nitrate reduction in a novel archaeal lineage.</title>
        <authorList>
            <person name="Haroon M.F."/>
            <person name="Hu S."/>
            <person name="Shi Y."/>
            <person name="Imelfort M."/>
            <person name="Keller J."/>
            <person name="Hugenholtz P."/>
            <person name="Yuan Z."/>
            <person name="Tyson G.W."/>
        </authorList>
    </citation>
    <scope>NUCLEOTIDE SEQUENCE [LARGE SCALE GENOMIC DNA]</scope>
    <source>
        <strain evidence="2 3">ANME-2d</strain>
    </source>
</reference>
<dbReference type="Proteomes" id="UP000027153">
    <property type="component" value="Unassembled WGS sequence"/>
</dbReference>